<feature type="region of interest" description="Disordered" evidence="8">
    <location>
        <begin position="1010"/>
        <end position="1044"/>
    </location>
</feature>
<dbReference type="Pfam" id="PF04082">
    <property type="entry name" value="Fungal_trans"/>
    <property type="match status" value="1"/>
</dbReference>
<dbReference type="PANTHER" id="PTHR47424">
    <property type="entry name" value="REGULATORY PROTEIN GAL4"/>
    <property type="match status" value="1"/>
</dbReference>
<dbReference type="PROSITE" id="PS01101">
    <property type="entry name" value="CK2_BETA"/>
    <property type="match status" value="1"/>
</dbReference>
<dbReference type="CDD" id="cd12148">
    <property type="entry name" value="fungal_TF_MHR"/>
    <property type="match status" value="1"/>
</dbReference>
<dbReference type="GO" id="GO:0008270">
    <property type="term" value="F:zinc ion binding"/>
    <property type="evidence" value="ECO:0007669"/>
    <property type="project" value="InterPro"/>
</dbReference>
<feature type="region of interest" description="Disordered" evidence="8">
    <location>
        <begin position="1287"/>
        <end position="1381"/>
    </location>
</feature>
<accession>A0AAE0WHY7</accession>
<dbReference type="Gene3D" id="4.10.240.10">
    <property type="entry name" value="Zn(2)-C6 fungal-type DNA-binding domain"/>
    <property type="match status" value="1"/>
</dbReference>
<dbReference type="GO" id="GO:0000435">
    <property type="term" value="P:positive regulation of transcription from RNA polymerase II promoter by galactose"/>
    <property type="evidence" value="ECO:0007669"/>
    <property type="project" value="TreeGrafter"/>
</dbReference>
<evidence type="ECO:0000256" key="3">
    <source>
        <dbReference type="ARBA" id="ARBA00023015"/>
    </source>
</evidence>
<dbReference type="InterPro" id="IPR035991">
    <property type="entry name" value="Casein_kinase_II_beta-like"/>
</dbReference>
<evidence type="ECO:0000313" key="10">
    <source>
        <dbReference type="EMBL" id="KAK3672315.1"/>
    </source>
</evidence>
<dbReference type="Gene3D" id="2.20.25.20">
    <property type="match status" value="1"/>
</dbReference>
<reference evidence="10" key="1">
    <citation type="submission" date="2023-07" db="EMBL/GenBank/DDBJ databases">
        <title>Black Yeasts Isolated from many extreme environments.</title>
        <authorList>
            <person name="Coleine C."/>
            <person name="Stajich J.E."/>
            <person name="Selbmann L."/>
        </authorList>
    </citation>
    <scope>NUCLEOTIDE SEQUENCE</scope>
    <source>
        <strain evidence="10">CCFEE 5485</strain>
    </source>
</reference>
<dbReference type="PROSITE" id="PS00463">
    <property type="entry name" value="ZN2_CY6_FUNGAL_1"/>
    <property type="match status" value="1"/>
</dbReference>
<dbReference type="Pfam" id="PF01214">
    <property type="entry name" value="CK_II_beta"/>
    <property type="match status" value="1"/>
</dbReference>
<dbReference type="GO" id="GO:0006351">
    <property type="term" value="P:DNA-templated transcription"/>
    <property type="evidence" value="ECO:0007669"/>
    <property type="project" value="InterPro"/>
</dbReference>
<feature type="compositionally biased region" description="Acidic residues" evidence="8">
    <location>
        <begin position="1010"/>
        <end position="1034"/>
    </location>
</feature>
<keyword evidence="2" id="KW-0479">Metal-binding</keyword>
<evidence type="ECO:0000313" key="11">
    <source>
        <dbReference type="Proteomes" id="UP001274830"/>
    </source>
</evidence>
<keyword evidence="11" id="KW-1185">Reference proteome</keyword>
<dbReference type="InterPro" id="IPR000704">
    <property type="entry name" value="Casein_kinase_II_reg-sub"/>
</dbReference>
<evidence type="ECO:0000256" key="7">
    <source>
        <dbReference type="ARBA" id="ARBA00062110"/>
    </source>
</evidence>
<feature type="region of interest" description="Disordered" evidence="8">
    <location>
        <begin position="69"/>
        <end position="96"/>
    </location>
</feature>
<sequence length="1381" mass="151267">MGDSLVNDTLAILPAARNPAPPDSIFAHHFRIAEHTPPSLWSRNSMDNSYQPYAGLDSSSLPQILQAELHPPAPQSDDGSNGKRKADDGQPQQRAKRNRYISIACNECKRRKIKCNGQNPCQRCGNLSLECVYAPNCCNGFKDTQEYREMAGQIESLQEQVNMLYHDLSHLRTQLGQGPPPPMQHPPPPPAPVAQPAPPHQQHQQQQQQYNAAIDPSLQSYYQPPRSAFQGQKASPGAPIANMSPGANRHRSQSQSQQPSFRGPTSAEFNFDVAKSSLQTMGISGVEEGSGDATGDANPTPSGSPPRQVLDHWNADKDPIWKTTQEEAMRLCQVYEDEMGLMYPVLDIQKVMAYATKLYRFMEAAHRTGLMQQGFPGGDAIEDEDTNILKMVMAVAMTVEASGRSDLGRRLFEYVQPAIDNLLLGNVGVKGIRLLVMTAMYEFHRDNEGTSWRIIGLTARLCIELGLHRRETYEIMTDEGERQETLLLFWAIFVLDRRWSFGTGMPFALQDADIDPLLPKPEESSPYLTAMIQYCTIGSKVWRTVATTPSPSSGQTINTEEMNYLDYQVIQWHRQIPPQLRFEHPAQSGRLSTPIGPAPSRAGNRLRILLYLRANQMRILIYRPVLHSATSIIQHREQAQTVIDVAKDTIRVLTHINQTSDLYRTQQVLFNAFLTSALAVLFLAVSHTPAVFADNVREEFYMALDLVRGFSKGSWIGKRLWKTIRVLKEVGPKLGLPITDASIPGAPQHGTKEEELDPSRSAAVAMAGLAGHNVDEAALFNGLSQPWSGTSVSPDNMANELTSLFEAAGGLQQLGESGVQVSEGGYVPVSGVENMSGQFGQGGEEGLSNILKELFYTSQATRTDTIADKDTWIHTQPSLEGTLAPHAEAARIHDDELREAFLDPGGDGGGDANRHDSTHNPEQPSVRNRANSLSAAFAKACTLDEEVALSEMSSSSQAPESWISAFCSLVGHEYFAEVSEDFIEDDFNLTGLQSQVSMYKEALEMILDVEPEDASEEEDEEEDDDDEDDDDMQNDAEGRSYRRAADAAERRHLRMASDLSVIESSAEMLYGLIHQRFITSRPGIQQMAEKYELGHFGHCPRVYCSGAKVLPVGLSDIPGQETVKLFCPSCLDVYSPPNSRFQTVDGAFFGTTFGCLFFMTFPELEVGGPKSTLGPLREDANPVANKDSRSSLSSSLTSQAQAPPTATSSSATLAAIAQQPESINGVAPKNLAPGLGPGSIYEPRIYGFRVSEIAKTGPRMKWLRSRPVDVNELDECRLWTEGQQQALEANPNNTQKEAATAANLGDSEMADENVEEDGGEVEDEDMGVNGEGDPPDGVAQNGQPAHLPDVAASRKASRRRNHDKLTNGEGGGTALSVGGPG</sequence>
<evidence type="ECO:0000256" key="5">
    <source>
        <dbReference type="ARBA" id="ARBA00023242"/>
    </source>
</evidence>
<feature type="compositionally biased region" description="Low complexity" evidence="8">
    <location>
        <begin position="200"/>
        <end position="209"/>
    </location>
</feature>
<evidence type="ECO:0000259" key="9">
    <source>
        <dbReference type="PROSITE" id="PS50048"/>
    </source>
</evidence>
<dbReference type="InterPro" id="IPR051127">
    <property type="entry name" value="Fungal_SecMet_Regulators"/>
</dbReference>
<dbReference type="InterPro" id="IPR036864">
    <property type="entry name" value="Zn2-C6_fun-type_DNA-bd_sf"/>
</dbReference>
<dbReference type="Proteomes" id="UP001274830">
    <property type="component" value="Unassembled WGS sequence"/>
</dbReference>
<evidence type="ECO:0000256" key="8">
    <source>
        <dbReference type="SAM" id="MobiDB-lite"/>
    </source>
</evidence>
<dbReference type="FunFam" id="2.20.25.20:FF:000001">
    <property type="entry name" value="Casein kinase II subunit beta"/>
    <property type="match status" value="1"/>
</dbReference>
<dbReference type="GO" id="GO:0000981">
    <property type="term" value="F:DNA-binding transcription factor activity, RNA polymerase II-specific"/>
    <property type="evidence" value="ECO:0007669"/>
    <property type="project" value="InterPro"/>
</dbReference>
<organism evidence="10 11">
    <name type="scientific">Recurvomyces mirabilis</name>
    <dbReference type="NCBI Taxonomy" id="574656"/>
    <lineage>
        <taxon>Eukaryota</taxon>
        <taxon>Fungi</taxon>
        <taxon>Dikarya</taxon>
        <taxon>Ascomycota</taxon>
        <taxon>Pezizomycotina</taxon>
        <taxon>Dothideomycetes</taxon>
        <taxon>Dothideomycetidae</taxon>
        <taxon>Mycosphaerellales</taxon>
        <taxon>Teratosphaeriaceae</taxon>
        <taxon>Recurvomyces</taxon>
    </lineage>
</organism>
<dbReference type="SUPFAM" id="SSF57798">
    <property type="entry name" value="Casein kinase II beta subunit"/>
    <property type="match status" value="1"/>
</dbReference>
<feature type="region of interest" description="Disordered" evidence="8">
    <location>
        <begin position="172"/>
        <end position="267"/>
    </location>
</feature>
<keyword evidence="5" id="KW-0539">Nucleus</keyword>
<evidence type="ECO:0000256" key="2">
    <source>
        <dbReference type="ARBA" id="ARBA00022723"/>
    </source>
</evidence>
<keyword evidence="4" id="KW-0804">Transcription</keyword>
<dbReference type="InterPro" id="IPR007219">
    <property type="entry name" value="XnlR_reg_dom"/>
</dbReference>
<dbReference type="SMART" id="SM00066">
    <property type="entry name" value="GAL4"/>
    <property type="match status" value="1"/>
</dbReference>
<dbReference type="InterPro" id="IPR016149">
    <property type="entry name" value="Casein_kin_II_reg-sub_N"/>
</dbReference>
<dbReference type="SMART" id="SM01085">
    <property type="entry name" value="CK_II_beta"/>
    <property type="match status" value="1"/>
</dbReference>
<evidence type="ECO:0000256" key="6">
    <source>
        <dbReference type="ARBA" id="ARBA00045899"/>
    </source>
</evidence>
<comment type="subunit">
    <text evidence="7">Tetramer composed of two alpha chains, one beta chain and one beta' chain.</text>
</comment>
<gene>
    <name evidence="10" type="ORF">LTR78_007855</name>
</gene>
<feature type="compositionally biased region" description="Acidic residues" evidence="8">
    <location>
        <begin position="1308"/>
        <end position="1326"/>
    </location>
</feature>
<feature type="domain" description="Zn(2)-C6 fungal-type" evidence="9">
    <location>
        <begin position="104"/>
        <end position="133"/>
    </location>
</feature>
<dbReference type="Pfam" id="PF00172">
    <property type="entry name" value="Zn_clus"/>
    <property type="match status" value="1"/>
</dbReference>
<feature type="compositionally biased region" description="Low complexity" evidence="8">
    <location>
        <begin position="1190"/>
        <end position="1211"/>
    </location>
</feature>
<feature type="compositionally biased region" description="Gly residues" evidence="8">
    <location>
        <begin position="1368"/>
        <end position="1381"/>
    </location>
</feature>
<proteinExistence type="inferred from homology"/>
<dbReference type="GO" id="GO:0019887">
    <property type="term" value="F:protein kinase regulator activity"/>
    <property type="evidence" value="ECO:0007669"/>
    <property type="project" value="InterPro"/>
</dbReference>
<comment type="caution">
    <text evidence="10">The sequence shown here is derived from an EMBL/GenBank/DDBJ whole genome shotgun (WGS) entry which is preliminary data.</text>
</comment>
<dbReference type="SMART" id="SM00906">
    <property type="entry name" value="Fungal_trans"/>
    <property type="match status" value="1"/>
</dbReference>
<name>A0AAE0WHY7_9PEZI</name>
<evidence type="ECO:0000256" key="4">
    <source>
        <dbReference type="ARBA" id="ARBA00023163"/>
    </source>
</evidence>
<evidence type="ECO:0000256" key="1">
    <source>
        <dbReference type="ARBA" id="ARBA00006941"/>
    </source>
</evidence>
<protein>
    <recommendedName>
        <fullName evidence="9">Zn(2)-C6 fungal-type domain-containing protein</fullName>
    </recommendedName>
</protein>
<feature type="compositionally biased region" description="Pro residues" evidence="8">
    <location>
        <begin position="178"/>
        <end position="199"/>
    </location>
</feature>
<comment type="function">
    <text evidence="6">Regulatory subunit of casein kinase II/CK2. As part of the kinase complex regulates the basal catalytic activity of the alpha subunit a constitutively active serine/threonine-protein kinase that phosphorylates a large number of substrates containing acidic residues C-terminal to the phosphorylated serine or threonine.</text>
</comment>
<dbReference type="PANTHER" id="PTHR47424:SF5">
    <property type="entry name" value="ZN(II)2CYS6 TRANSCRIPTION FACTOR (EUROFUNG)"/>
    <property type="match status" value="1"/>
</dbReference>
<dbReference type="InterPro" id="IPR001138">
    <property type="entry name" value="Zn2Cys6_DnaBD"/>
</dbReference>
<feature type="region of interest" description="Disordered" evidence="8">
    <location>
        <begin position="900"/>
        <end position="927"/>
    </location>
</feature>
<feature type="compositionally biased region" description="Polar residues" evidence="8">
    <location>
        <begin position="1287"/>
        <end position="1297"/>
    </location>
</feature>
<dbReference type="SUPFAM" id="SSF57701">
    <property type="entry name" value="Zn2/Cys6 DNA-binding domain"/>
    <property type="match status" value="1"/>
</dbReference>
<dbReference type="PRINTS" id="PR00472">
    <property type="entry name" value="CASNKINASEII"/>
</dbReference>
<dbReference type="Gene3D" id="1.10.1820.10">
    <property type="entry name" value="protein kinase ck2 holoenzyme, chain C, domain 1"/>
    <property type="match status" value="1"/>
</dbReference>
<dbReference type="GO" id="GO:0005634">
    <property type="term" value="C:nucleus"/>
    <property type="evidence" value="ECO:0007669"/>
    <property type="project" value="TreeGrafter"/>
</dbReference>
<keyword evidence="3" id="KW-0805">Transcription regulation</keyword>
<comment type="similarity">
    <text evidence="1">Belongs to the casein kinase 2 subunit beta family.</text>
</comment>
<dbReference type="GO" id="GO:0005956">
    <property type="term" value="C:protein kinase CK2 complex"/>
    <property type="evidence" value="ECO:0007669"/>
    <property type="project" value="InterPro"/>
</dbReference>
<dbReference type="EMBL" id="JAUTXT010000034">
    <property type="protein sequence ID" value="KAK3672315.1"/>
    <property type="molecule type" value="Genomic_DNA"/>
</dbReference>
<feature type="region of interest" description="Disordered" evidence="8">
    <location>
        <begin position="1170"/>
        <end position="1211"/>
    </location>
</feature>
<dbReference type="CDD" id="cd00067">
    <property type="entry name" value="GAL4"/>
    <property type="match status" value="1"/>
</dbReference>
<dbReference type="PROSITE" id="PS50048">
    <property type="entry name" value="ZN2_CY6_FUNGAL_2"/>
    <property type="match status" value="1"/>
</dbReference>
<dbReference type="GO" id="GO:0000978">
    <property type="term" value="F:RNA polymerase II cis-regulatory region sequence-specific DNA binding"/>
    <property type="evidence" value="ECO:0007669"/>
    <property type="project" value="TreeGrafter"/>
</dbReference>
<feature type="region of interest" description="Disordered" evidence="8">
    <location>
        <begin position="284"/>
        <end position="312"/>
    </location>
</feature>